<dbReference type="PANTHER" id="PTHR48111">
    <property type="entry name" value="REGULATOR OF RPOS"/>
    <property type="match status" value="1"/>
</dbReference>
<dbReference type="SMART" id="SM00862">
    <property type="entry name" value="Trans_reg_C"/>
    <property type="match status" value="1"/>
</dbReference>
<dbReference type="GO" id="GO:0005829">
    <property type="term" value="C:cytosol"/>
    <property type="evidence" value="ECO:0007669"/>
    <property type="project" value="TreeGrafter"/>
</dbReference>
<proteinExistence type="predicted"/>
<evidence type="ECO:0000313" key="8">
    <source>
        <dbReference type="EMBL" id="AIE84372.1"/>
    </source>
</evidence>
<organism evidence="8 9">
    <name type="scientific">Fimbriimonas ginsengisoli Gsoil 348</name>
    <dbReference type="NCBI Taxonomy" id="661478"/>
    <lineage>
        <taxon>Bacteria</taxon>
        <taxon>Bacillati</taxon>
        <taxon>Armatimonadota</taxon>
        <taxon>Fimbriimonadia</taxon>
        <taxon>Fimbriimonadales</taxon>
        <taxon>Fimbriimonadaceae</taxon>
        <taxon>Fimbriimonas</taxon>
    </lineage>
</organism>
<gene>
    <name evidence="8" type="ORF">OP10G_1004</name>
</gene>
<dbReference type="GO" id="GO:0006355">
    <property type="term" value="P:regulation of DNA-templated transcription"/>
    <property type="evidence" value="ECO:0007669"/>
    <property type="project" value="InterPro"/>
</dbReference>
<dbReference type="PROSITE" id="PS51755">
    <property type="entry name" value="OMPR_PHOB"/>
    <property type="match status" value="1"/>
</dbReference>
<dbReference type="Proteomes" id="UP000027982">
    <property type="component" value="Chromosome"/>
</dbReference>
<dbReference type="InterPro" id="IPR036388">
    <property type="entry name" value="WH-like_DNA-bd_sf"/>
</dbReference>
<evidence type="ECO:0000256" key="2">
    <source>
        <dbReference type="ARBA" id="ARBA00023012"/>
    </source>
</evidence>
<name>A0A068NLS7_FIMGI</name>
<evidence type="ECO:0000256" key="1">
    <source>
        <dbReference type="ARBA" id="ARBA00022553"/>
    </source>
</evidence>
<keyword evidence="9" id="KW-1185">Reference proteome</keyword>
<dbReference type="InterPro" id="IPR039420">
    <property type="entry name" value="WalR-like"/>
</dbReference>
<reference evidence="8 9" key="1">
    <citation type="journal article" date="2014" name="PLoS ONE">
        <title>The first complete genome sequence of the class fimbriimonadia in the phylum armatimonadetes.</title>
        <authorList>
            <person name="Hu Z.Y."/>
            <person name="Wang Y.Z."/>
            <person name="Im W.T."/>
            <person name="Wang S.Y."/>
            <person name="Zhao G.P."/>
            <person name="Zheng H.J."/>
            <person name="Quan Z.X."/>
        </authorList>
    </citation>
    <scope>NUCLEOTIDE SEQUENCE [LARGE SCALE GENOMIC DNA]</scope>
    <source>
        <strain evidence="8">Gsoil 348</strain>
    </source>
</reference>
<keyword evidence="3" id="KW-0805">Transcription regulation</keyword>
<dbReference type="EMBL" id="CP007139">
    <property type="protein sequence ID" value="AIE84372.1"/>
    <property type="molecule type" value="Genomic_DNA"/>
</dbReference>
<keyword evidence="2" id="KW-0902">Two-component regulatory system</keyword>
<dbReference type="eggNOG" id="COG0745">
    <property type="taxonomic scope" value="Bacteria"/>
</dbReference>
<evidence type="ECO:0000313" key="9">
    <source>
        <dbReference type="Proteomes" id="UP000027982"/>
    </source>
</evidence>
<evidence type="ECO:0000259" key="7">
    <source>
        <dbReference type="PROSITE" id="PS51755"/>
    </source>
</evidence>
<dbReference type="KEGG" id="fgi:OP10G_1004"/>
<dbReference type="InterPro" id="IPR001867">
    <property type="entry name" value="OmpR/PhoB-type_DNA-bd"/>
</dbReference>
<dbReference type="OrthoDB" id="5511894at2"/>
<evidence type="ECO:0000256" key="6">
    <source>
        <dbReference type="PROSITE-ProRule" id="PRU01091"/>
    </source>
</evidence>
<dbReference type="Gene3D" id="1.10.10.10">
    <property type="entry name" value="Winged helix-like DNA-binding domain superfamily/Winged helix DNA-binding domain"/>
    <property type="match status" value="1"/>
</dbReference>
<keyword evidence="4 6" id="KW-0238">DNA-binding</keyword>
<evidence type="ECO:0000256" key="5">
    <source>
        <dbReference type="ARBA" id="ARBA00023163"/>
    </source>
</evidence>
<feature type="domain" description="OmpR/PhoB-type" evidence="7">
    <location>
        <begin position="101"/>
        <end position="199"/>
    </location>
</feature>
<sequence>MTETAIDLVGAFGGRPPDLLLADITRQHDCLPIKHLRRVFREIWDDKPPQLPCIAMVSPNQLSLPEIFAIVEDFLIPPFSQVEAQARISRLMFKHRKVESSNSIQFFDVTLDLDAAVALNSNGCRIPLTPKEFNLLSFLCSHRGKFFSREMLVNLVWGVSFEGGERTVDIHIRRIRAKLPTQAASFLETRRGIGYGFRGVE</sequence>
<dbReference type="SUPFAM" id="SSF46894">
    <property type="entry name" value="C-terminal effector domain of the bipartite response regulators"/>
    <property type="match status" value="1"/>
</dbReference>
<keyword evidence="5" id="KW-0804">Transcription</keyword>
<dbReference type="STRING" id="661478.OP10G_1004"/>
<dbReference type="InterPro" id="IPR016032">
    <property type="entry name" value="Sig_transdc_resp-reg_C-effctor"/>
</dbReference>
<evidence type="ECO:0000256" key="3">
    <source>
        <dbReference type="ARBA" id="ARBA00023015"/>
    </source>
</evidence>
<accession>A0A068NLS7</accession>
<dbReference type="GO" id="GO:0032993">
    <property type="term" value="C:protein-DNA complex"/>
    <property type="evidence" value="ECO:0007669"/>
    <property type="project" value="TreeGrafter"/>
</dbReference>
<dbReference type="GO" id="GO:0000156">
    <property type="term" value="F:phosphorelay response regulator activity"/>
    <property type="evidence" value="ECO:0007669"/>
    <property type="project" value="TreeGrafter"/>
</dbReference>
<dbReference type="GO" id="GO:0000976">
    <property type="term" value="F:transcription cis-regulatory region binding"/>
    <property type="evidence" value="ECO:0007669"/>
    <property type="project" value="TreeGrafter"/>
</dbReference>
<evidence type="ECO:0000256" key="4">
    <source>
        <dbReference type="ARBA" id="ARBA00023125"/>
    </source>
</evidence>
<dbReference type="PANTHER" id="PTHR48111:SF1">
    <property type="entry name" value="TWO-COMPONENT RESPONSE REGULATOR ORR33"/>
    <property type="match status" value="1"/>
</dbReference>
<dbReference type="CDD" id="cd00383">
    <property type="entry name" value="trans_reg_C"/>
    <property type="match status" value="1"/>
</dbReference>
<protein>
    <submittedName>
        <fullName evidence="8">Two component transcriptional regulator, winged helix family</fullName>
    </submittedName>
</protein>
<dbReference type="AlphaFoldDB" id="A0A068NLS7"/>
<dbReference type="HOGENOM" id="CLU_000445_30_4_0"/>
<feature type="DNA-binding region" description="OmpR/PhoB-type" evidence="6">
    <location>
        <begin position="101"/>
        <end position="199"/>
    </location>
</feature>
<dbReference type="Pfam" id="PF00486">
    <property type="entry name" value="Trans_reg_C"/>
    <property type="match status" value="1"/>
</dbReference>
<keyword evidence="1" id="KW-0597">Phosphoprotein</keyword>